<gene>
    <name evidence="3" type="ORF">COM96_22280</name>
</gene>
<keyword evidence="2" id="KW-0472">Membrane</keyword>
<evidence type="ECO:0000313" key="3">
    <source>
        <dbReference type="EMBL" id="PEC19919.1"/>
    </source>
</evidence>
<evidence type="ECO:0000256" key="2">
    <source>
        <dbReference type="SAM" id="Phobius"/>
    </source>
</evidence>
<name>A0A2A7HRX7_BACCE</name>
<dbReference type="RefSeq" id="WP_097905585.1">
    <property type="nucleotide sequence ID" value="NZ_NVLK01000053.1"/>
</dbReference>
<feature type="transmembrane region" description="Helical" evidence="2">
    <location>
        <begin position="7"/>
        <end position="27"/>
    </location>
</feature>
<dbReference type="Proteomes" id="UP000220006">
    <property type="component" value="Unassembled WGS sequence"/>
</dbReference>
<comment type="caution">
    <text evidence="3">The sequence shown here is derived from an EMBL/GenBank/DDBJ whole genome shotgun (WGS) entry which is preliminary data.</text>
</comment>
<keyword evidence="2" id="KW-0812">Transmembrane</keyword>
<dbReference type="EMBL" id="NVLK01000053">
    <property type="protein sequence ID" value="PEC19919.1"/>
    <property type="molecule type" value="Genomic_DNA"/>
</dbReference>
<sequence>MLQKKQLILIGSLFILILLFFLGYLFFNNKSNQEDSLRVTDTKEDILKSSTEGENKSDVQRKSPESFNKDLNGNSDKNKYYFVYLRQENGKSDTSFVPETLNPGYDKTESMNISVLFDDYGIPAKDEKMILIYDYKISESNKQKIKEIAGEENYEKALKEIEERMGENRS</sequence>
<feature type="compositionally biased region" description="Basic and acidic residues" evidence="1">
    <location>
        <begin position="48"/>
        <end position="68"/>
    </location>
</feature>
<accession>A0A2A7HRX7</accession>
<reference evidence="3 4" key="1">
    <citation type="submission" date="2017-09" db="EMBL/GenBank/DDBJ databases">
        <title>Large-scale bioinformatics analysis of Bacillus genomes uncovers conserved roles of natural products in bacterial physiology.</title>
        <authorList>
            <consortium name="Agbiome Team Llc"/>
            <person name="Bleich R.M."/>
            <person name="Grubbs K.J."/>
            <person name="Santa Maria K.C."/>
            <person name="Allen S.E."/>
            <person name="Farag S."/>
            <person name="Shank E.A."/>
            <person name="Bowers A."/>
        </authorList>
    </citation>
    <scope>NUCLEOTIDE SEQUENCE [LARGE SCALE GENOMIC DNA]</scope>
    <source>
        <strain evidence="3 4">AFS096845</strain>
    </source>
</reference>
<proteinExistence type="predicted"/>
<feature type="region of interest" description="Disordered" evidence="1">
    <location>
        <begin position="48"/>
        <end position="76"/>
    </location>
</feature>
<dbReference type="AlphaFoldDB" id="A0A2A7HRX7"/>
<protein>
    <submittedName>
        <fullName evidence="3">Uncharacterized protein</fullName>
    </submittedName>
</protein>
<evidence type="ECO:0000313" key="4">
    <source>
        <dbReference type="Proteomes" id="UP000220006"/>
    </source>
</evidence>
<keyword evidence="2" id="KW-1133">Transmembrane helix</keyword>
<organism evidence="3 4">
    <name type="scientific">Bacillus cereus</name>
    <dbReference type="NCBI Taxonomy" id="1396"/>
    <lineage>
        <taxon>Bacteria</taxon>
        <taxon>Bacillati</taxon>
        <taxon>Bacillota</taxon>
        <taxon>Bacilli</taxon>
        <taxon>Bacillales</taxon>
        <taxon>Bacillaceae</taxon>
        <taxon>Bacillus</taxon>
        <taxon>Bacillus cereus group</taxon>
    </lineage>
</organism>
<evidence type="ECO:0000256" key="1">
    <source>
        <dbReference type="SAM" id="MobiDB-lite"/>
    </source>
</evidence>